<organism evidence="1 2">
    <name type="scientific">Pseudolysinimonas kribbensis</name>
    <dbReference type="NCBI Taxonomy" id="433641"/>
    <lineage>
        <taxon>Bacteria</taxon>
        <taxon>Bacillati</taxon>
        <taxon>Actinomycetota</taxon>
        <taxon>Actinomycetes</taxon>
        <taxon>Micrococcales</taxon>
        <taxon>Microbacteriaceae</taxon>
        <taxon>Pseudolysinimonas</taxon>
    </lineage>
</organism>
<dbReference type="InterPro" id="IPR050275">
    <property type="entry name" value="PGM_Phosphatase"/>
</dbReference>
<keyword evidence="2" id="KW-1185">Reference proteome</keyword>
<dbReference type="InterPro" id="IPR013078">
    <property type="entry name" value="His_Pase_superF_clade-1"/>
</dbReference>
<dbReference type="EMBL" id="BSVB01000001">
    <property type="protein sequence ID" value="GMA93981.1"/>
    <property type="molecule type" value="Genomic_DNA"/>
</dbReference>
<accession>A0ABQ6K5E2</accession>
<protein>
    <submittedName>
        <fullName evidence="1">Fructose 1,6-bisphosphatase</fullName>
    </submittedName>
</protein>
<dbReference type="Proteomes" id="UP001157034">
    <property type="component" value="Unassembled WGS sequence"/>
</dbReference>
<dbReference type="Pfam" id="PF00300">
    <property type="entry name" value="His_Phos_1"/>
    <property type="match status" value="1"/>
</dbReference>
<dbReference type="PANTHER" id="PTHR48100">
    <property type="entry name" value="BROAD-SPECIFICITY PHOSPHATASE YOR283W-RELATED"/>
    <property type="match status" value="1"/>
</dbReference>
<name>A0ABQ6K5E2_9MICO</name>
<dbReference type="CDD" id="cd07067">
    <property type="entry name" value="HP_PGM_like"/>
    <property type="match status" value="1"/>
</dbReference>
<dbReference type="InterPro" id="IPR029033">
    <property type="entry name" value="His_PPase_superfam"/>
</dbReference>
<gene>
    <name evidence="1" type="ORF">GCM10025881_08050</name>
</gene>
<dbReference type="SMART" id="SM00855">
    <property type="entry name" value="PGAM"/>
    <property type="match status" value="1"/>
</dbReference>
<dbReference type="SUPFAM" id="SSF53254">
    <property type="entry name" value="Phosphoglycerate mutase-like"/>
    <property type="match status" value="1"/>
</dbReference>
<dbReference type="Gene3D" id="3.40.50.1240">
    <property type="entry name" value="Phosphoglycerate mutase-like"/>
    <property type="match status" value="1"/>
</dbReference>
<reference evidence="2" key="1">
    <citation type="journal article" date="2019" name="Int. J. Syst. Evol. Microbiol.">
        <title>The Global Catalogue of Microorganisms (GCM) 10K type strain sequencing project: providing services to taxonomists for standard genome sequencing and annotation.</title>
        <authorList>
            <consortium name="The Broad Institute Genomics Platform"/>
            <consortium name="The Broad Institute Genome Sequencing Center for Infectious Disease"/>
            <person name="Wu L."/>
            <person name="Ma J."/>
        </authorList>
    </citation>
    <scope>NUCLEOTIDE SEQUENCE [LARGE SCALE GENOMIC DNA]</scope>
    <source>
        <strain evidence="2">NBRC 108894</strain>
    </source>
</reference>
<proteinExistence type="predicted"/>
<dbReference type="RefSeq" id="WP_284253005.1">
    <property type="nucleotide sequence ID" value="NZ_BAAAQO010000003.1"/>
</dbReference>
<evidence type="ECO:0000313" key="1">
    <source>
        <dbReference type="EMBL" id="GMA93981.1"/>
    </source>
</evidence>
<sequence length="205" mass="21778">MTYAFIRHGQTDWNRDDKLQGSSDIPLNEAGRGQAHEAARVLAESSASGSGPWTAVVSSPLSRARETARIIAADLGVELGPSYPDLIERDYGALEGTSSSAAVAQHPHRDYPGAETLDDVARRGRRAVDAIDADYGDAEVVIVAHGTLIRYTLASLAGHPIEGIRNGTISTIERDDHGGWVVLTVNGNPCEAADDEGRHWPGMAG</sequence>
<evidence type="ECO:0000313" key="2">
    <source>
        <dbReference type="Proteomes" id="UP001157034"/>
    </source>
</evidence>
<dbReference type="PANTHER" id="PTHR48100:SF1">
    <property type="entry name" value="HISTIDINE PHOSPHATASE FAMILY PROTEIN-RELATED"/>
    <property type="match status" value="1"/>
</dbReference>
<comment type="caution">
    <text evidence="1">The sequence shown here is derived from an EMBL/GenBank/DDBJ whole genome shotgun (WGS) entry which is preliminary data.</text>
</comment>